<feature type="compositionally biased region" description="Polar residues" evidence="1">
    <location>
        <begin position="71"/>
        <end position="80"/>
    </location>
</feature>
<dbReference type="KEGG" id="alt:ambt_21630"/>
<feature type="compositionally biased region" description="Polar residues" evidence="1">
    <location>
        <begin position="238"/>
        <end position="249"/>
    </location>
</feature>
<dbReference type="AlphaFoldDB" id="F5ZG47"/>
<gene>
    <name evidence="2" type="ordered locus">ambt_21630</name>
</gene>
<feature type="compositionally biased region" description="Low complexity" evidence="1">
    <location>
        <begin position="152"/>
        <end position="161"/>
    </location>
</feature>
<dbReference type="RefSeq" id="WP_013786714.1">
    <property type="nucleotide sequence ID" value="NC_015554.1"/>
</dbReference>
<dbReference type="HOGENOM" id="CLU_061113_0_0_6"/>
<dbReference type="eggNOG" id="COG3064">
    <property type="taxonomic scope" value="Bacteria"/>
</dbReference>
<dbReference type="Proteomes" id="UP000000683">
    <property type="component" value="Chromosome"/>
</dbReference>
<feature type="compositionally biased region" description="Low complexity" evidence="1">
    <location>
        <begin position="102"/>
        <end position="127"/>
    </location>
</feature>
<evidence type="ECO:0000256" key="1">
    <source>
        <dbReference type="SAM" id="MobiDB-lite"/>
    </source>
</evidence>
<protein>
    <recommendedName>
        <fullName evidence="4">SrpA-related protein</fullName>
    </recommendedName>
</protein>
<keyword evidence="3" id="KW-1185">Reference proteome</keyword>
<dbReference type="EMBL" id="CP002339">
    <property type="protein sequence ID" value="AEF05815.1"/>
    <property type="molecule type" value="Genomic_DNA"/>
</dbReference>
<feature type="compositionally biased region" description="Basic and acidic residues" evidence="1">
    <location>
        <begin position="139"/>
        <end position="151"/>
    </location>
</feature>
<name>F5ZG47_ALTNA</name>
<evidence type="ECO:0000313" key="2">
    <source>
        <dbReference type="EMBL" id="AEF05815.1"/>
    </source>
</evidence>
<accession>F5ZG47</accession>
<dbReference type="InterPro" id="IPR021973">
    <property type="entry name" value="SprA-related"/>
</dbReference>
<feature type="compositionally biased region" description="Low complexity" evidence="1">
    <location>
        <begin position="302"/>
        <end position="317"/>
    </location>
</feature>
<feature type="compositionally biased region" description="Polar residues" evidence="1">
    <location>
        <begin position="344"/>
        <end position="357"/>
    </location>
</feature>
<proteinExistence type="predicted"/>
<dbReference type="OrthoDB" id="9812722at2"/>
<evidence type="ECO:0008006" key="4">
    <source>
        <dbReference type="Google" id="ProtNLM"/>
    </source>
</evidence>
<dbReference type="Pfam" id="PF12118">
    <property type="entry name" value="SprA-related"/>
    <property type="match status" value="1"/>
</dbReference>
<sequence>MNIVTPILTAIAYPTANVNTESARRDNALRETIPQSGDAEKGASQKGLGSDSDKARNPGQTPAPVTYDRPQVQTELQSAFESVFGEQKDNGSDESAGKQNAQDQQESSQQESSQQESSQQQASQPEQQTEEQQEISNLEARDQEVRTHEQAHAAAGGQYAGSPQYEYTTGPDNKRYVTDGEVSIDISELNSPEETLRKMQQVRAAALAPAEPSAQDLEVAAEATQKSFEARSEIAEDNATTSSVSPSASDITPPDIDEITDNAGVERPTRALDEAVLQAQTVEQDAVSPGPPSAARQESQNAASQKIQSAASQKIQSTSEASNEIGGDFDTRSLAFGDQALQDEANSGSDQESQANSARIGRIQNFYTQAYTPVREGFSASA</sequence>
<feature type="region of interest" description="Disordered" evidence="1">
    <location>
        <begin position="20"/>
        <end position="176"/>
    </location>
</feature>
<evidence type="ECO:0000313" key="3">
    <source>
        <dbReference type="Proteomes" id="UP000000683"/>
    </source>
</evidence>
<feature type="region of interest" description="Disordered" evidence="1">
    <location>
        <begin position="207"/>
        <end position="360"/>
    </location>
</feature>
<reference evidence="2 3" key="1">
    <citation type="journal article" date="2011" name="J. Bacteriol.">
        <title>Complete genome sequence of the polycyclic aromatic hydrocarbon-degrading bacterium Alteromonas sp. strain SN2.</title>
        <authorList>
            <person name="Jin H.M."/>
            <person name="Jeong H."/>
            <person name="Moon E.J."/>
            <person name="Math R.K."/>
            <person name="Lee K."/>
            <person name="Kim H.J."/>
            <person name="Jeon C.O."/>
            <person name="Oh T.K."/>
            <person name="Kim J.F."/>
        </authorList>
    </citation>
    <scope>NUCLEOTIDE SEQUENCE [LARGE SCALE GENOMIC DNA]</scope>
    <source>
        <strain evidence="3">JCM 17741 / KACC 18427 / KCTC 11700BP / SN2</strain>
    </source>
</reference>
<organism evidence="2 3">
    <name type="scientific">Alteromonas naphthalenivorans</name>
    <dbReference type="NCBI Taxonomy" id="715451"/>
    <lineage>
        <taxon>Bacteria</taxon>
        <taxon>Pseudomonadati</taxon>
        <taxon>Pseudomonadota</taxon>
        <taxon>Gammaproteobacteria</taxon>
        <taxon>Alteromonadales</taxon>
        <taxon>Alteromonadaceae</taxon>
        <taxon>Alteromonas/Salinimonas group</taxon>
        <taxon>Alteromonas</taxon>
    </lineage>
</organism>